<dbReference type="AlphaFoldDB" id="A0A2H1HTX4"/>
<dbReference type="PROSITE" id="PS51257">
    <property type="entry name" value="PROKAR_LIPOPROTEIN"/>
    <property type="match status" value="1"/>
</dbReference>
<dbReference type="RefSeq" id="WP_151505451.1">
    <property type="nucleotide sequence ID" value="NZ_FXYY01000002.1"/>
</dbReference>
<organism evidence="1 2">
    <name type="scientific">Brevibacterium linens ATCC 9172</name>
    <dbReference type="NCBI Taxonomy" id="1255617"/>
    <lineage>
        <taxon>Bacteria</taxon>
        <taxon>Bacillati</taxon>
        <taxon>Actinomycetota</taxon>
        <taxon>Actinomycetes</taxon>
        <taxon>Micrococcales</taxon>
        <taxon>Brevibacteriaceae</taxon>
        <taxon>Brevibacterium</taxon>
    </lineage>
</organism>
<gene>
    <name evidence="1" type="ORF">BLIN9172_00394</name>
</gene>
<proteinExistence type="predicted"/>
<dbReference type="Proteomes" id="UP000234641">
    <property type="component" value="Unassembled WGS sequence"/>
</dbReference>
<accession>A0A2H1HTX4</accession>
<dbReference type="EMBL" id="FXYY01000002">
    <property type="protein sequence ID" value="SMX66368.1"/>
    <property type="molecule type" value="Genomic_DNA"/>
</dbReference>
<evidence type="ECO:0000313" key="1">
    <source>
        <dbReference type="EMBL" id="SMX66368.1"/>
    </source>
</evidence>
<protein>
    <submittedName>
        <fullName evidence="1">Uncharacterized protein</fullName>
    </submittedName>
</protein>
<sequence length="315" mass="34777">MVGRRAGFRKTIAAGAAVLALTVGLSGCFGPDLSDRAHDIGGVLSTKPGVEDVRTVYQNGFDSGRLLAHTVTMSTDATHNQAVEVAATFDQETGSEFDRYDQELTLVISHQVIEMRDSTSSDIMEERTPHLLALASELSADRIEWDQQSEQNPFDDSLRLTAVQSGPFRTLSVVRAELGSESFELRTKAPSRAEWMVAFPYSEQAQNRLETAISPILGQTDEIRIEDDQVSSYRVEVHDGPAAVGQLREKIERIDTVNPQPWDFHWNLTTGPNSQWNPGWVNVGGCDYGEEPDSQATSSAQTLEDQLRALYDTCQ</sequence>
<name>A0A2H1HTX4_BRELN</name>
<evidence type="ECO:0000313" key="2">
    <source>
        <dbReference type="Proteomes" id="UP000234641"/>
    </source>
</evidence>
<reference evidence="1 2" key="1">
    <citation type="submission" date="2017-03" db="EMBL/GenBank/DDBJ databases">
        <authorList>
            <person name="Afonso C.L."/>
            <person name="Miller P.J."/>
            <person name="Scott M.A."/>
            <person name="Spackman E."/>
            <person name="Goraichik I."/>
            <person name="Dimitrov K.M."/>
            <person name="Suarez D.L."/>
            <person name="Swayne D.E."/>
        </authorList>
    </citation>
    <scope>NUCLEOTIDE SEQUENCE [LARGE SCALE GENOMIC DNA]</scope>
    <source>
        <strain evidence="1 2">ATCC 9172</strain>
    </source>
</reference>